<dbReference type="PANTHER" id="PTHR47424:SF2">
    <property type="entry name" value="TRANSCRIPTION FACTOR DOMAIN-CONTAINING PROTEIN-RELATED"/>
    <property type="match status" value="1"/>
</dbReference>
<proteinExistence type="predicted"/>
<dbReference type="InterPro" id="IPR007219">
    <property type="entry name" value="XnlR_reg_dom"/>
</dbReference>
<dbReference type="SMART" id="SM00066">
    <property type="entry name" value="GAL4"/>
    <property type="match status" value="1"/>
</dbReference>
<dbReference type="GO" id="GO:0000978">
    <property type="term" value="F:RNA polymerase II cis-regulatory region sequence-specific DNA binding"/>
    <property type="evidence" value="ECO:0007669"/>
    <property type="project" value="TreeGrafter"/>
</dbReference>
<evidence type="ECO:0000256" key="1">
    <source>
        <dbReference type="ARBA" id="ARBA00022723"/>
    </source>
</evidence>
<dbReference type="CDD" id="cd12148">
    <property type="entry name" value="fungal_TF_MHR"/>
    <property type="match status" value="1"/>
</dbReference>
<evidence type="ECO:0000256" key="3">
    <source>
        <dbReference type="ARBA" id="ARBA00023163"/>
    </source>
</evidence>
<evidence type="ECO:0000259" key="6">
    <source>
        <dbReference type="PROSITE" id="PS50048"/>
    </source>
</evidence>
<organism evidence="7 8">
    <name type="scientific">Pestalotiopsis fici (strain W106-1 / CGMCC3.15140)</name>
    <dbReference type="NCBI Taxonomy" id="1229662"/>
    <lineage>
        <taxon>Eukaryota</taxon>
        <taxon>Fungi</taxon>
        <taxon>Dikarya</taxon>
        <taxon>Ascomycota</taxon>
        <taxon>Pezizomycotina</taxon>
        <taxon>Sordariomycetes</taxon>
        <taxon>Xylariomycetidae</taxon>
        <taxon>Amphisphaeriales</taxon>
        <taxon>Sporocadaceae</taxon>
        <taxon>Pestalotiopsis</taxon>
    </lineage>
</organism>
<dbReference type="OMA" id="RRVVWWI"/>
<feature type="domain" description="Zn(2)-C6 fungal-type" evidence="6">
    <location>
        <begin position="10"/>
        <end position="42"/>
    </location>
</feature>
<dbReference type="InterPro" id="IPR036864">
    <property type="entry name" value="Zn2-C6_fun-type_DNA-bd_sf"/>
</dbReference>
<feature type="compositionally biased region" description="Polar residues" evidence="5">
    <location>
        <begin position="89"/>
        <end position="103"/>
    </location>
</feature>
<reference evidence="8" key="1">
    <citation type="journal article" date="2015" name="BMC Genomics">
        <title>Genomic and transcriptomic analysis of the endophytic fungus Pestalotiopsis fici reveals its lifestyle and high potential for synthesis of natural products.</title>
        <authorList>
            <person name="Wang X."/>
            <person name="Zhang X."/>
            <person name="Liu L."/>
            <person name="Xiang M."/>
            <person name="Wang W."/>
            <person name="Sun X."/>
            <person name="Che Y."/>
            <person name="Guo L."/>
            <person name="Liu G."/>
            <person name="Guo L."/>
            <person name="Wang C."/>
            <person name="Yin W.B."/>
            <person name="Stadler M."/>
            <person name="Zhang X."/>
            <person name="Liu X."/>
        </authorList>
    </citation>
    <scope>NUCLEOTIDE SEQUENCE [LARGE SCALE GENOMIC DNA]</scope>
    <source>
        <strain evidence="8">W106-1 / CGMCC3.15140</strain>
    </source>
</reference>
<dbReference type="OrthoDB" id="3364175at2759"/>
<keyword evidence="2" id="KW-0805">Transcription regulation</keyword>
<keyword evidence="1" id="KW-0479">Metal-binding</keyword>
<dbReference type="HOGENOM" id="CLU_008599_2_0_1"/>
<dbReference type="InterPro" id="IPR001138">
    <property type="entry name" value="Zn2Cys6_DnaBD"/>
</dbReference>
<dbReference type="Gene3D" id="4.10.240.10">
    <property type="entry name" value="Zn(2)-C6 fungal-type DNA-binding domain"/>
    <property type="match status" value="1"/>
</dbReference>
<dbReference type="PANTHER" id="PTHR47424">
    <property type="entry name" value="REGULATORY PROTEIN GAL4"/>
    <property type="match status" value="1"/>
</dbReference>
<feature type="compositionally biased region" description="Basic and acidic residues" evidence="5">
    <location>
        <begin position="114"/>
        <end position="124"/>
    </location>
</feature>
<dbReference type="InterPro" id="IPR051127">
    <property type="entry name" value="Fungal_SecMet_Regulators"/>
</dbReference>
<dbReference type="KEGG" id="pfy:PFICI_04524"/>
<dbReference type="EMBL" id="KI912111">
    <property type="protein sequence ID" value="ETS82648.1"/>
    <property type="molecule type" value="Genomic_DNA"/>
</dbReference>
<dbReference type="RefSeq" id="XP_007831296.1">
    <property type="nucleotide sequence ID" value="XM_007833105.1"/>
</dbReference>
<dbReference type="SMART" id="SM00906">
    <property type="entry name" value="Fungal_trans"/>
    <property type="match status" value="1"/>
</dbReference>
<evidence type="ECO:0000313" key="7">
    <source>
        <dbReference type="EMBL" id="ETS82648.1"/>
    </source>
</evidence>
<dbReference type="PROSITE" id="PS00463">
    <property type="entry name" value="ZN2_CY6_FUNGAL_1"/>
    <property type="match status" value="1"/>
</dbReference>
<evidence type="ECO:0000256" key="5">
    <source>
        <dbReference type="SAM" id="MobiDB-lite"/>
    </source>
</evidence>
<dbReference type="GeneID" id="19269537"/>
<keyword evidence="4" id="KW-0539">Nucleus</keyword>
<gene>
    <name evidence="7" type="ORF">PFICI_04524</name>
</gene>
<name>W3X951_PESFW</name>
<dbReference type="GO" id="GO:0005634">
    <property type="term" value="C:nucleus"/>
    <property type="evidence" value="ECO:0007669"/>
    <property type="project" value="TreeGrafter"/>
</dbReference>
<keyword evidence="3" id="KW-0804">Transcription</keyword>
<keyword evidence="8" id="KW-1185">Reference proteome</keyword>
<dbReference type="GO" id="GO:0006351">
    <property type="term" value="P:DNA-templated transcription"/>
    <property type="evidence" value="ECO:0007669"/>
    <property type="project" value="InterPro"/>
</dbReference>
<evidence type="ECO:0000313" key="8">
    <source>
        <dbReference type="Proteomes" id="UP000030651"/>
    </source>
</evidence>
<dbReference type="GO" id="GO:0000435">
    <property type="term" value="P:positive regulation of transcription from RNA polymerase II promoter by galactose"/>
    <property type="evidence" value="ECO:0007669"/>
    <property type="project" value="TreeGrafter"/>
</dbReference>
<dbReference type="SUPFAM" id="SSF57701">
    <property type="entry name" value="Zn2/Cys6 DNA-binding domain"/>
    <property type="match status" value="1"/>
</dbReference>
<dbReference type="GO" id="GO:0008270">
    <property type="term" value="F:zinc ion binding"/>
    <property type="evidence" value="ECO:0007669"/>
    <property type="project" value="InterPro"/>
</dbReference>
<dbReference type="AlphaFoldDB" id="W3X951"/>
<dbReference type="eggNOG" id="ENOG502QSMN">
    <property type="taxonomic scope" value="Eukaryota"/>
</dbReference>
<dbReference type="Proteomes" id="UP000030651">
    <property type="component" value="Unassembled WGS sequence"/>
</dbReference>
<dbReference type="Pfam" id="PF04082">
    <property type="entry name" value="Fungal_trans"/>
    <property type="match status" value="1"/>
</dbReference>
<protein>
    <recommendedName>
        <fullName evidence="6">Zn(2)-C6 fungal-type domain-containing protein</fullName>
    </recommendedName>
</protein>
<evidence type="ECO:0000256" key="4">
    <source>
        <dbReference type="ARBA" id="ARBA00023242"/>
    </source>
</evidence>
<dbReference type="InParanoid" id="W3X951"/>
<dbReference type="PROSITE" id="PS50048">
    <property type="entry name" value="ZN2_CY6_FUNGAL_2"/>
    <property type="match status" value="1"/>
</dbReference>
<sequence length="698" mass="78121">MSDGSRRAFACQNCKRSKVRCHQPLDDEPCIRCARIGKQCNFILEPIERTPLKRKNLDAAELRCSQLETLLRSLNPDLDIEESLAKLNNPAQNDPSGNQSHYSGTEADQEGEDGEARYEWHEDSSLQAAPATGNEESPSFGNHEDGMGAFSTSESGYLGSSSGSSLLQEIATLLPTVLAGTNASLASPSKPSPSVNEEFDRPDLASSAVASLFIDAYFLFYNTSYPVIHEKTFRRKAASDWRRTKRRSTWSIMYYMVLAIGHWVSATDHTTVQTHSPYYSAARSRMSISMLESGTIETLQAFLLMGNYLQKRDRPNTAYNLMGIAYRIAFGLGLHREIPNAADTMIFERRRQLFWTTYCFDSGFNITTGRPPTAADVFFDTRLPRNVEHQDNDLGTGIVREVDHPTPYSAIVAQAELARIASELYSEFLMAKTAGARIEYQVAEAIDGKLMAWKDALPGYFASTDVPSWFLGPRSMVLWKQQNLRILLWRGSKLNHPFVASRLDAERRCVELAMQTIHDVASFCEGYESMLHLGLSWYATYFLFQATLILEVSRIGKESPEHFDLPAWEISISRSRSSLGVLAKKNSSATRCLEIIDSIQRNLSSMGASQPNHSLISLAPQGHDAPEPVQNEQFLIENMFTDNPVDDATLWQGYGFNDGDFNNGDPTIRMLIDQTPLDFLDGIPRDMLFSNPTGTRYG</sequence>
<feature type="region of interest" description="Disordered" evidence="5">
    <location>
        <begin position="88"/>
        <end position="155"/>
    </location>
</feature>
<evidence type="ECO:0000256" key="2">
    <source>
        <dbReference type="ARBA" id="ARBA00023015"/>
    </source>
</evidence>
<dbReference type="GO" id="GO:0000981">
    <property type="term" value="F:DNA-binding transcription factor activity, RNA polymerase II-specific"/>
    <property type="evidence" value="ECO:0007669"/>
    <property type="project" value="InterPro"/>
</dbReference>
<dbReference type="CDD" id="cd00067">
    <property type="entry name" value="GAL4"/>
    <property type="match status" value="1"/>
</dbReference>
<accession>W3X951</accession>
<dbReference type="Pfam" id="PF00172">
    <property type="entry name" value="Zn_clus"/>
    <property type="match status" value="1"/>
</dbReference>